<evidence type="ECO:0000313" key="2">
    <source>
        <dbReference type="EMBL" id="MBC8530749.1"/>
    </source>
</evidence>
<dbReference type="Gene3D" id="3.20.20.370">
    <property type="entry name" value="Glycoside hydrolase/deacetylase"/>
    <property type="match status" value="1"/>
</dbReference>
<proteinExistence type="predicted"/>
<dbReference type="GO" id="GO:0016020">
    <property type="term" value="C:membrane"/>
    <property type="evidence" value="ECO:0007669"/>
    <property type="project" value="TreeGrafter"/>
</dbReference>
<dbReference type="InterPro" id="IPR002509">
    <property type="entry name" value="NODB_dom"/>
</dbReference>
<comment type="caution">
    <text evidence="2">The sequence shown here is derived from an EMBL/GenBank/DDBJ whole genome shotgun (WGS) entry which is preliminary data.</text>
</comment>
<dbReference type="Pfam" id="PF01522">
    <property type="entry name" value="Polysacc_deac_1"/>
    <property type="match status" value="1"/>
</dbReference>
<dbReference type="GO" id="GO:0005975">
    <property type="term" value="P:carbohydrate metabolic process"/>
    <property type="evidence" value="ECO:0007669"/>
    <property type="project" value="InterPro"/>
</dbReference>
<dbReference type="InterPro" id="IPR050248">
    <property type="entry name" value="Polysacc_deacetylase_ArnD"/>
</dbReference>
<gene>
    <name evidence="2" type="ORF">H8696_02685</name>
</gene>
<dbReference type="AlphaFoldDB" id="A0A926HNL8"/>
<sequence length="258" mass="28646">MRIIRIYNRKKAIAVLCLVGVLAVAVVGGLVWGGTAVVGAFAAERELPIYGVNRQDNKIAISFDAAWGSEKTEGIMDILEEHGVRATFFLVGFWVDAYPEKTQAIAARGHEIGNHSTDHPEMSKLSEEQIRMELNTTSEKIEALTGVRPVLFRPPFGDYNNRLIRTAKAEGYIPIQWSVDSLDWKNLGVDPLVRRVTENVESGSIILCHNNSDYILEALPQILDYCQSKGYEFVPISELIYPGECAIDNAGMQQPPEP</sequence>
<organism evidence="2 3">
    <name type="scientific">Gehongia tenuis</name>
    <dbReference type="NCBI Taxonomy" id="2763655"/>
    <lineage>
        <taxon>Bacteria</taxon>
        <taxon>Bacillati</taxon>
        <taxon>Bacillota</taxon>
        <taxon>Clostridia</taxon>
        <taxon>Christensenellales</taxon>
        <taxon>Christensenellaceae</taxon>
        <taxon>Gehongia</taxon>
    </lineage>
</organism>
<name>A0A926HNL8_9FIRM</name>
<dbReference type="EMBL" id="JACRSR010000001">
    <property type="protein sequence ID" value="MBC8530749.1"/>
    <property type="molecule type" value="Genomic_DNA"/>
</dbReference>
<evidence type="ECO:0000313" key="3">
    <source>
        <dbReference type="Proteomes" id="UP000623172"/>
    </source>
</evidence>
<keyword evidence="3" id="KW-1185">Reference proteome</keyword>
<dbReference type="RefSeq" id="WP_249314719.1">
    <property type="nucleotide sequence ID" value="NZ_JACRSR010000001.1"/>
</dbReference>
<accession>A0A926HNL8</accession>
<evidence type="ECO:0000259" key="1">
    <source>
        <dbReference type="PROSITE" id="PS51677"/>
    </source>
</evidence>
<dbReference type="Proteomes" id="UP000623172">
    <property type="component" value="Unassembled WGS sequence"/>
</dbReference>
<dbReference type="PANTHER" id="PTHR10587:SF128">
    <property type="entry name" value="POLYSACCHARIDE DEACETYLASE PDAB-RELATED"/>
    <property type="match status" value="1"/>
</dbReference>
<reference evidence="2" key="1">
    <citation type="submission" date="2020-08" db="EMBL/GenBank/DDBJ databases">
        <title>Genome public.</title>
        <authorList>
            <person name="Liu C."/>
            <person name="Sun Q."/>
        </authorList>
    </citation>
    <scope>NUCLEOTIDE SEQUENCE</scope>
    <source>
        <strain evidence="2">NSJ-53</strain>
    </source>
</reference>
<feature type="domain" description="NodB homology" evidence="1">
    <location>
        <begin position="57"/>
        <end position="234"/>
    </location>
</feature>
<dbReference type="CDD" id="cd10917">
    <property type="entry name" value="CE4_NodB_like_6s_7s"/>
    <property type="match status" value="1"/>
</dbReference>
<dbReference type="GO" id="GO:0016810">
    <property type="term" value="F:hydrolase activity, acting on carbon-nitrogen (but not peptide) bonds"/>
    <property type="evidence" value="ECO:0007669"/>
    <property type="project" value="InterPro"/>
</dbReference>
<dbReference type="PANTHER" id="PTHR10587">
    <property type="entry name" value="GLYCOSYL TRANSFERASE-RELATED"/>
    <property type="match status" value="1"/>
</dbReference>
<dbReference type="SUPFAM" id="SSF88713">
    <property type="entry name" value="Glycoside hydrolase/deacetylase"/>
    <property type="match status" value="1"/>
</dbReference>
<protein>
    <submittedName>
        <fullName evidence="2">Polysaccharide deacetylase family protein</fullName>
    </submittedName>
</protein>
<dbReference type="PROSITE" id="PS51677">
    <property type="entry name" value="NODB"/>
    <property type="match status" value="1"/>
</dbReference>
<dbReference type="InterPro" id="IPR011330">
    <property type="entry name" value="Glyco_hydro/deAcase_b/a-brl"/>
</dbReference>